<dbReference type="Proteomes" id="UP001589814">
    <property type="component" value="Unassembled WGS sequence"/>
</dbReference>
<accession>A0ABV6G3N3</accession>
<protein>
    <recommendedName>
        <fullName evidence="4">Transmembrane protein</fullName>
    </recommendedName>
</protein>
<keyword evidence="1" id="KW-1133">Transmembrane helix</keyword>
<keyword evidence="3" id="KW-1185">Reference proteome</keyword>
<proteinExistence type="predicted"/>
<feature type="transmembrane region" description="Helical" evidence="1">
    <location>
        <begin position="7"/>
        <end position="28"/>
    </location>
</feature>
<evidence type="ECO:0000256" key="1">
    <source>
        <dbReference type="SAM" id="Phobius"/>
    </source>
</evidence>
<gene>
    <name evidence="2" type="ORF">ACFFHW_09320</name>
</gene>
<sequence>MSQPSFRIGALPNTAALVEGAVWVGYAWSAQWTLTRGDSLVFLIASLLLLCGALTSLMWRPMRLTLARYRARKRRTEMWMHILYPPLLLAPPLWWLLERLVGDLPAVQQWTLACLLMTTGWMVFLISVVIKQLIGYYRRSLDNYSAEE</sequence>
<dbReference type="RefSeq" id="WP_019952422.1">
    <property type="nucleotide sequence ID" value="NZ_JBHLVX010000036.1"/>
</dbReference>
<dbReference type="EMBL" id="JBHLVX010000036">
    <property type="protein sequence ID" value="MFC0268180.1"/>
    <property type="molecule type" value="Genomic_DNA"/>
</dbReference>
<evidence type="ECO:0000313" key="2">
    <source>
        <dbReference type="EMBL" id="MFC0268180.1"/>
    </source>
</evidence>
<organism evidence="2 3">
    <name type="scientific">Kushneria aurantia</name>
    <dbReference type="NCBI Taxonomy" id="504092"/>
    <lineage>
        <taxon>Bacteria</taxon>
        <taxon>Pseudomonadati</taxon>
        <taxon>Pseudomonadota</taxon>
        <taxon>Gammaproteobacteria</taxon>
        <taxon>Oceanospirillales</taxon>
        <taxon>Halomonadaceae</taxon>
        <taxon>Kushneria</taxon>
    </lineage>
</organism>
<comment type="caution">
    <text evidence="2">The sequence shown here is derived from an EMBL/GenBank/DDBJ whole genome shotgun (WGS) entry which is preliminary data.</text>
</comment>
<reference evidence="2 3" key="1">
    <citation type="submission" date="2024-09" db="EMBL/GenBank/DDBJ databases">
        <authorList>
            <person name="Sun Q."/>
            <person name="Mori K."/>
        </authorList>
    </citation>
    <scope>NUCLEOTIDE SEQUENCE [LARGE SCALE GENOMIC DNA]</scope>
    <source>
        <strain evidence="2 3">CCM 7415</strain>
    </source>
</reference>
<feature type="transmembrane region" description="Helical" evidence="1">
    <location>
        <begin position="109"/>
        <end position="130"/>
    </location>
</feature>
<keyword evidence="1" id="KW-0812">Transmembrane</keyword>
<keyword evidence="1" id="KW-0472">Membrane</keyword>
<evidence type="ECO:0000313" key="3">
    <source>
        <dbReference type="Proteomes" id="UP001589814"/>
    </source>
</evidence>
<feature type="transmembrane region" description="Helical" evidence="1">
    <location>
        <begin position="40"/>
        <end position="59"/>
    </location>
</feature>
<feature type="transmembrane region" description="Helical" evidence="1">
    <location>
        <begin position="79"/>
        <end position="97"/>
    </location>
</feature>
<name>A0ABV6G3N3_9GAMM</name>
<evidence type="ECO:0008006" key="4">
    <source>
        <dbReference type="Google" id="ProtNLM"/>
    </source>
</evidence>